<dbReference type="GeneID" id="113729740"/>
<dbReference type="PANTHER" id="PTHR31238">
    <property type="entry name" value="GERMIN-LIKE PROTEIN SUBFAMILY 3 MEMBER 3"/>
    <property type="match status" value="1"/>
</dbReference>
<sequence>MAIKHELFFLLAVASATILNRAMAGDPDITSDFLLPPNVTAVNGTFFTYTGMRNIFQTAIPPAFQATKASLKEFPALDGQSVSYAVLQFPAGSVNPPHTHPRSAELLFLVLGSLDVGFVDTKNSLYTQTLQTGDLFVFPKGLVHFQYNSDLNKSAVAFSAFGSANAGTVSIPGTVFNTSISDDILAKSFRTDVATIQKIKYGLAA</sequence>
<evidence type="ECO:0000313" key="15">
    <source>
        <dbReference type="Proteomes" id="UP001652660"/>
    </source>
</evidence>
<feature type="binding site" evidence="11">
    <location>
        <position position="105"/>
    </location>
    <ligand>
        <name>oxalate</name>
        <dbReference type="ChEBI" id="CHEBI:30623"/>
    </ligand>
</feature>
<gene>
    <name evidence="16" type="primary">LOC113729740</name>
</gene>
<evidence type="ECO:0000256" key="12">
    <source>
        <dbReference type="PIRSR" id="PIRSR601929-2"/>
    </source>
</evidence>
<dbReference type="InterPro" id="IPR014710">
    <property type="entry name" value="RmlC-like_jellyroll"/>
</dbReference>
<dbReference type="GO" id="GO:0030145">
    <property type="term" value="F:manganese ion binding"/>
    <property type="evidence" value="ECO:0007669"/>
    <property type="project" value="UniProtKB-UniRule"/>
</dbReference>
<accession>A0A6P6W4B6</accession>
<keyword evidence="6 13" id="KW-0964">Secreted</keyword>
<evidence type="ECO:0000256" key="1">
    <source>
        <dbReference type="ARBA" id="ARBA00003629"/>
    </source>
</evidence>
<reference evidence="15" key="1">
    <citation type="journal article" date="2025" name="Foods">
        <title>Unveiling the Microbial Signatures of Arabica Coffee Cherries: Insights into Ripeness Specific Diversity, Functional Traits, and Implications for Quality and Safety.</title>
        <authorList>
            <consortium name="RefSeq"/>
            <person name="Tenea G.N."/>
            <person name="Cifuentes V."/>
            <person name="Reyes P."/>
            <person name="Cevallos-Vallejos M."/>
        </authorList>
    </citation>
    <scope>NUCLEOTIDE SEQUENCE [LARGE SCALE GENOMIC DNA]</scope>
</reference>
<evidence type="ECO:0000256" key="3">
    <source>
        <dbReference type="ARBA" id="ARBA00007456"/>
    </source>
</evidence>
<dbReference type="InterPro" id="IPR006045">
    <property type="entry name" value="Cupin_1"/>
</dbReference>
<proteinExistence type="inferred from homology"/>
<evidence type="ECO:0000259" key="14">
    <source>
        <dbReference type="SMART" id="SM00835"/>
    </source>
</evidence>
<evidence type="ECO:0000256" key="2">
    <source>
        <dbReference type="ARBA" id="ARBA00004271"/>
    </source>
</evidence>
<evidence type="ECO:0000313" key="16">
    <source>
        <dbReference type="RefSeq" id="XP_027109785.1"/>
    </source>
</evidence>
<feature type="domain" description="Cupin type-1" evidence="14">
    <location>
        <begin position="53"/>
        <end position="197"/>
    </location>
</feature>
<feature type="binding site" evidence="12">
    <location>
        <position position="98"/>
    </location>
    <ligand>
        <name>Mn(2+)</name>
        <dbReference type="ChEBI" id="CHEBI:29035"/>
    </ligand>
</feature>
<keyword evidence="10 11" id="KW-0464">Manganese</keyword>
<feature type="signal peptide" evidence="13">
    <location>
        <begin position="1"/>
        <end position="24"/>
    </location>
</feature>
<feature type="binding site" evidence="12">
    <location>
        <position position="144"/>
    </location>
    <ligand>
        <name>Mn(2+)</name>
        <dbReference type="ChEBI" id="CHEBI:29035"/>
    </ligand>
</feature>
<evidence type="ECO:0000256" key="11">
    <source>
        <dbReference type="PIRSR" id="PIRSR601929-1"/>
    </source>
</evidence>
<keyword evidence="8 13" id="KW-0732">Signal</keyword>
<keyword evidence="9" id="KW-0325">Glycoprotein</keyword>
<dbReference type="InterPro" id="IPR001929">
    <property type="entry name" value="Germin"/>
</dbReference>
<keyword evidence="7 11" id="KW-0479">Metal-binding</keyword>
<comment type="function">
    <text evidence="1">May play a role in plant defense. Probably has no oxalate oxidase activity even if the active site is conserved.</text>
</comment>
<protein>
    <recommendedName>
        <fullName evidence="13">Germin-like protein</fullName>
    </recommendedName>
</protein>
<name>A0A6P6W4B6_COFAR</name>
<dbReference type="OrthoDB" id="1546383at2759"/>
<evidence type="ECO:0000256" key="4">
    <source>
        <dbReference type="ARBA" id="ARBA00011268"/>
    </source>
</evidence>
<feature type="binding site" evidence="12">
    <location>
        <position position="105"/>
    </location>
    <ligand>
        <name>Mn(2+)</name>
        <dbReference type="ChEBI" id="CHEBI:29035"/>
    </ligand>
</feature>
<dbReference type="CDD" id="cd02241">
    <property type="entry name" value="cupin_OxOx"/>
    <property type="match status" value="1"/>
</dbReference>
<evidence type="ECO:0000256" key="10">
    <source>
        <dbReference type="ARBA" id="ARBA00023211"/>
    </source>
</evidence>
<evidence type="ECO:0000256" key="5">
    <source>
        <dbReference type="ARBA" id="ARBA00022523"/>
    </source>
</evidence>
<dbReference type="PRINTS" id="PR00325">
    <property type="entry name" value="GERMIN"/>
</dbReference>
<evidence type="ECO:0000256" key="7">
    <source>
        <dbReference type="ARBA" id="ARBA00022723"/>
    </source>
</evidence>
<dbReference type="AlphaFoldDB" id="A0A6P6W4B6"/>
<dbReference type="Gene3D" id="2.60.120.10">
    <property type="entry name" value="Jelly Rolls"/>
    <property type="match status" value="1"/>
</dbReference>
<dbReference type="SMART" id="SM00835">
    <property type="entry name" value="Cupin_1"/>
    <property type="match status" value="1"/>
</dbReference>
<dbReference type="RefSeq" id="XP_027109785.1">
    <property type="nucleotide sequence ID" value="XM_027253984.2"/>
</dbReference>
<dbReference type="Pfam" id="PF00190">
    <property type="entry name" value="Cupin_1"/>
    <property type="match status" value="1"/>
</dbReference>
<dbReference type="SUPFAM" id="SSF51182">
    <property type="entry name" value="RmlC-like cupins"/>
    <property type="match status" value="1"/>
</dbReference>
<evidence type="ECO:0000256" key="9">
    <source>
        <dbReference type="ARBA" id="ARBA00023180"/>
    </source>
</evidence>
<feature type="binding site" evidence="12">
    <location>
        <position position="100"/>
    </location>
    <ligand>
        <name>Mn(2+)</name>
        <dbReference type="ChEBI" id="CHEBI:29035"/>
    </ligand>
</feature>
<feature type="chain" id="PRO_5028506919" description="Germin-like protein" evidence="13">
    <location>
        <begin position="25"/>
        <end position="205"/>
    </location>
</feature>
<reference evidence="16" key="2">
    <citation type="submission" date="2025-08" db="UniProtKB">
        <authorList>
            <consortium name="RefSeq"/>
        </authorList>
    </citation>
    <scope>IDENTIFICATION</scope>
    <source>
        <tissue evidence="16">Leaves</tissue>
    </source>
</reference>
<evidence type="ECO:0000256" key="13">
    <source>
        <dbReference type="RuleBase" id="RU366015"/>
    </source>
</evidence>
<comment type="subunit">
    <text evidence="4">Oligomer (believed to be a pentamer but probably hexamer).</text>
</comment>
<dbReference type="InterPro" id="IPR011051">
    <property type="entry name" value="RmlC_Cupin_sf"/>
</dbReference>
<keyword evidence="15" id="KW-1185">Reference proteome</keyword>
<feature type="binding site" evidence="11">
    <location>
        <position position="95"/>
    </location>
    <ligand>
        <name>oxalate</name>
        <dbReference type="ChEBI" id="CHEBI:30623"/>
    </ligand>
</feature>
<dbReference type="GO" id="GO:0048046">
    <property type="term" value="C:apoplast"/>
    <property type="evidence" value="ECO:0007669"/>
    <property type="project" value="UniProtKB-SubCell"/>
</dbReference>
<organism evidence="15 16">
    <name type="scientific">Coffea arabica</name>
    <name type="common">Arabian coffee</name>
    <dbReference type="NCBI Taxonomy" id="13443"/>
    <lineage>
        <taxon>Eukaryota</taxon>
        <taxon>Viridiplantae</taxon>
        <taxon>Streptophyta</taxon>
        <taxon>Embryophyta</taxon>
        <taxon>Tracheophyta</taxon>
        <taxon>Spermatophyta</taxon>
        <taxon>Magnoliopsida</taxon>
        <taxon>eudicotyledons</taxon>
        <taxon>Gunneridae</taxon>
        <taxon>Pentapetalae</taxon>
        <taxon>asterids</taxon>
        <taxon>lamiids</taxon>
        <taxon>Gentianales</taxon>
        <taxon>Rubiaceae</taxon>
        <taxon>Ixoroideae</taxon>
        <taxon>Gardenieae complex</taxon>
        <taxon>Bertiereae - Coffeeae clade</taxon>
        <taxon>Coffeeae</taxon>
        <taxon>Coffea</taxon>
    </lineage>
</organism>
<dbReference type="FunFam" id="2.60.120.10:FF:000098">
    <property type="entry name" value="Germin-like protein 9-3"/>
    <property type="match status" value="1"/>
</dbReference>
<evidence type="ECO:0000256" key="6">
    <source>
        <dbReference type="ARBA" id="ARBA00022525"/>
    </source>
</evidence>
<keyword evidence="5 13" id="KW-0052">Apoplast</keyword>
<comment type="subcellular location">
    <subcellularLocation>
        <location evidence="2 13">Secreted</location>
        <location evidence="2 13">Extracellular space</location>
        <location evidence="2 13">Apoplast</location>
    </subcellularLocation>
</comment>
<feature type="binding site" evidence="11">
    <location>
        <position position="100"/>
    </location>
    <ligand>
        <name>oxalate</name>
        <dbReference type="ChEBI" id="CHEBI:30623"/>
    </ligand>
</feature>
<comment type="similarity">
    <text evidence="3 13">Belongs to the germin family.</text>
</comment>
<dbReference type="Proteomes" id="UP001652660">
    <property type="component" value="Chromosome 2e"/>
</dbReference>
<evidence type="ECO:0000256" key="8">
    <source>
        <dbReference type="ARBA" id="ARBA00022729"/>
    </source>
</evidence>